<dbReference type="CDD" id="cd03528">
    <property type="entry name" value="Rieske_RO_ferredoxin"/>
    <property type="match status" value="1"/>
</dbReference>
<dbReference type="Pfam" id="PF00355">
    <property type="entry name" value="Rieske"/>
    <property type="match status" value="1"/>
</dbReference>
<dbReference type="GO" id="GO:0046872">
    <property type="term" value="F:metal ion binding"/>
    <property type="evidence" value="ECO:0007669"/>
    <property type="project" value="UniProtKB-KW"/>
</dbReference>
<dbReference type="GO" id="GO:0004497">
    <property type="term" value="F:monooxygenase activity"/>
    <property type="evidence" value="ECO:0007669"/>
    <property type="project" value="UniProtKB-ARBA"/>
</dbReference>
<organism evidence="6 7">
    <name type="scientific">Candidatus Segetimicrobium genomatis</name>
    <dbReference type="NCBI Taxonomy" id="2569760"/>
    <lineage>
        <taxon>Bacteria</taxon>
        <taxon>Bacillati</taxon>
        <taxon>Candidatus Sysuimicrobiota</taxon>
        <taxon>Candidatus Sysuimicrobiia</taxon>
        <taxon>Candidatus Sysuimicrobiales</taxon>
        <taxon>Candidatus Segetimicrobiaceae</taxon>
        <taxon>Candidatus Segetimicrobium</taxon>
    </lineage>
</organism>
<keyword evidence="3" id="KW-0408">Iron</keyword>
<dbReference type="SUPFAM" id="SSF50022">
    <property type="entry name" value="ISP domain"/>
    <property type="match status" value="1"/>
</dbReference>
<dbReference type="AlphaFoldDB" id="A0A537KZU0"/>
<dbReference type="GO" id="GO:0016705">
    <property type="term" value="F:oxidoreductase activity, acting on paired donors, with incorporation or reduction of molecular oxygen"/>
    <property type="evidence" value="ECO:0007669"/>
    <property type="project" value="UniProtKB-ARBA"/>
</dbReference>
<name>A0A537KZU0_9BACT</name>
<dbReference type="PANTHER" id="PTHR21496:SF23">
    <property type="entry name" value="3-PHENYLPROPIONATE_CINNAMIC ACID DIOXYGENASE FERREDOXIN SUBUNIT"/>
    <property type="match status" value="1"/>
</dbReference>
<dbReference type="EMBL" id="VBAL01000110">
    <property type="protein sequence ID" value="TMJ01007.1"/>
    <property type="molecule type" value="Genomic_DNA"/>
</dbReference>
<dbReference type="PANTHER" id="PTHR21496">
    <property type="entry name" value="FERREDOXIN-RELATED"/>
    <property type="match status" value="1"/>
</dbReference>
<evidence type="ECO:0000256" key="3">
    <source>
        <dbReference type="ARBA" id="ARBA00023004"/>
    </source>
</evidence>
<evidence type="ECO:0000256" key="1">
    <source>
        <dbReference type="ARBA" id="ARBA00022714"/>
    </source>
</evidence>
<dbReference type="InterPro" id="IPR017941">
    <property type="entry name" value="Rieske_2Fe-2S"/>
</dbReference>
<evidence type="ECO:0000313" key="7">
    <source>
        <dbReference type="Proteomes" id="UP000319353"/>
    </source>
</evidence>
<proteinExistence type="predicted"/>
<evidence type="ECO:0000259" key="5">
    <source>
        <dbReference type="PROSITE" id="PS51296"/>
    </source>
</evidence>
<keyword evidence="2" id="KW-0479">Metal-binding</keyword>
<evidence type="ECO:0000313" key="6">
    <source>
        <dbReference type="EMBL" id="TMJ01007.1"/>
    </source>
</evidence>
<dbReference type="InterPro" id="IPR036922">
    <property type="entry name" value="Rieske_2Fe-2S_sf"/>
</dbReference>
<keyword evidence="4" id="KW-0411">Iron-sulfur</keyword>
<keyword evidence="1" id="KW-0001">2Fe-2S</keyword>
<dbReference type="Proteomes" id="UP000319353">
    <property type="component" value="Unassembled WGS sequence"/>
</dbReference>
<evidence type="ECO:0000256" key="2">
    <source>
        <dbReference type="ARBA" id="ARBA00022723"/>
    </source>
</evidence>
<dbReference type="PROSITE" id="PS51296">
    <property type="entry name" value="RIESKE"/>
    <property type="match status" value="1"/>
</dbReference>
<sequence length="118" mass="12718">MTERTAEFVRVAATDEIPPGTGKAVVVDGRRIALFNVNGTFYAIDDTCTHEEASLAEGALYGEIVACPKHGSRFHLPTGRVLSLPAVIPVNTYQVKVEDGHVLLLPVPQRGRGMPHKA</sequence>
<reference evidence="6 7" key="1">
    <citation type="journal article" date="2019" name="Nat. Microbiol.">
        <title>Mediterranean grassland soil C-N compound turnover is dependent on rainfall and depth, and is mediated by genomically divergent microorganisms.</title>
        <authorList>
            <person name="Diamond S."/>
            <person name="Andeer P.F."/>
            <person name="Li Z."/>
            <person name="Crits-Christoph A."/>
            <person name="Burstein D."/>
            <person name="Anantharaman K."/>
            <person name="Lane K.R."/>
            <person name="Thomas B.C."/>
            <person name="Pan C."/>
            <person name="Northen T.R."/>
            <person name="Banfield J.F."/>
        </authorList>
    </citation>
    <scope>NUCLEOTIDE SEQUENCE [LARGE SCALE GENOMIC DNA]</scope>
    <source>
        <strain evidence="6">NP_4</strain>
    </source>
</reference>
<dbReference type="GO" id="GO:0051537">
    <property type="term" value="F:2 iron, 2 sulfur cluster binding"/>
    <property type="evidence" value="ECO:0007669"/>
    <property type="project" value="UniProtKB-KW"/>
</dbReference>
<gene>
    <name evidence="6" type="ORF">E6H01_08340</name>
</gene>
<protein>
    <submittedName>
        <fullName evidence="6">Non-heme iron oxygenase ferredoxin subunit</fullName>
    </submittedName>
</protein>
<evidence type="ECO:0000256" key="4">
    <source>
        <dbReference type="ARBA" id="ARBA00023014"/>
    </source>
</evidence>
<dbReference type="Gene3D" id="2.102.10.10">
    <property type="entry name" value="Rieske [2Fe-2S] iron-sulphur domain"/>
    <property type="match status" value="1"/>
</dbReference>
<comment type="caution">
    <text evidence="6">The sequence shown here is derived from an EMBL/GenBank/DDBJ whole genome shotgun (WGS) entry which is preliminary data.</text>
</comment>
<feature type="domain" description="Rieske" evidence="5">
    <location>
        <begin position="9"/>
        <end position="104"/>
    </location>
</feature>
<accession>A0A537KZU0</accession>